<comment type="caution">
    <text evidence="2">The sequence shown here is derived from an EMBL/GenBank/DDBJ whole genome shotgun (WGS) entry which is preliminary data.</text>
</comment>
<accession>A0ABQ3DCU6</accession>
<organism evidence="2 3">
    <name type="scientific">Streptomyces chryseus</name>
    <dbReference type="NCBI Taxonomy" id="68186"/>
    <lineage>
        <taxon>Bacteria</taxon>
        <taxon>Bacillati</taxon>
        <taxon>Actinomycetota</taxon>
        <taxon>Actinomycetes</taxon>
        <taxon>Kitasatosporales</taxon>
        <taxon>Streptomycetaceae</taxon>
        <taxon>Streptomyces</taxon>
    </lineage>
</organism>
<dbReference type="Proteomes" id="UP000599437">
    <property type="component" value="Unassembled WGS sequence"/>
</dbReference>
<feature type="region of interest" description="Disordered" evidence="1">
    <location>
        <begin position="1"/>
        <end position="70"/>
    </location>
</feature>
<proteinExistence type="predicted"/>
<feature type="compositionally biased region" description="Polar residues" evidence="1">
    <location>
        <begin position="1"/>
        <end position="12"/>
    </location>
</feature>
<dbReference type="EMBL" id="BMVO01000001">
    <property type="protein sequence ID" value="GHA82350.1"/>
    <property type="molecule type" value="Genomic_DNA"/>
</dbReference>
<reference evidence="3" key="1">
    <citation type="journal article" date="2019" name="Int. J. Syst. Evol. Microbiol.">
        <title>The Global Catalogue of Microorganisms (GCM) 10K type strain sequencing project: providing services to taxonomists for standard genome sequencing and annotation.</title>
        <authorList>
            <consortium name="The Broad Institute Genomics Platform"/>
            <consortium name="The Broad Institute Genome Sequencing Center for Infectious Disease"/>
            <person name="Wu L."/>
            <person name="Ma J."/>
        </authorList>
    </citation>
    <scope>NUCLEOTIDE SEQUENCE [LARGE SCALE GENOMIC DNA]</scope>
    <source>
        <strain evidence="3">JCM 4737</strain>
    </source>
</reference>
<feature type="compositionally biased region" description="Polar residues" evidence="1">
    <location>
        <begin position="55"/>
        <end position="70"/>
    </location>
</feature>
<sequence length="70" mass="7388">MPQHTLPSQVNGKLTAFAQRGGLPRAEYGGRRGSPVRNRRGPATVTGEHEVPGSQELSPPVTSNQGADPE</sequence>
<evidence type="ECO:0000313" key="3">
    <source>
        <dbReference type="Proteomes" id="UP000599437"/>
    </source>
</evidence>
<evidence type="ECO:0000256" key="1">
    <source>
        <dbReference type="SAM" id="MobiDB-lite"/>
    </source>
</evidence>
<keyword evidence="3" id="KW-1185">Reference proteome</keyword>
<evidence type="ECO:0000313" key="2">
    <source>
        <dbReference type="EMBL" id="GHA82350.1"/>
    </source>
</evidence>
<protein>
    <submittedName>
        <fullName evidence="2">Uncharacterized protein</fullName>
    </submittedName>
</protein>
<name>A0ABQ3DCU6_9ACTN</name>
<gene>
    <name evidence="2" type="ORF">GCM10010346_00650</name>
</gene>